<keyword evidence="4" id="KW-0444">Lipid biosynthesis</keyword>
<keyword evidence="10 18" id="KW-0472">Membrane</keyword>
<keyword evidence="12" id="KW-1208">Phospholipid metabolism</keyword>
<dbReference type="GO" id="GO:0047184">
    <property type="term" value="F:1-acylglycerophosphocholine O-acyltransferase activity"/>
    <property type="evidence" value="ECO:0007669"/>
    <property type="project" value="UniProtKB-EC"/>
</dbReference>
<accession>H2ZMU0</accession>
<feature type="transmembrane region" description="Helical" evidence="18">
    <location>
        <begin position="429"/>
        <end position="450"/>
    </location>
</feature>
<dbReference type="EC" id="2.3.1.n6" evidence="16"/>
<evidence type="ECO:0000256" key="6">
    <source>
        <dbReference type="ARBA" id="ARBA00022692"/>
    </source>
</evidence>
<dbReference type="Proteomes" id="UP000007875">
    <property type="component" value="Unassembled WGS sequence"/>
</dbReference>
<evidence type="ECO:0000256" key="11">
    <source>
        <dbReference type="ARBA" id="ARBA00023209"/>
    </source>
</evidence>
<keyword evidence="7" id="KW-0256">Endoplasmic reticulum</keyword>
<proteinExistence type="inferred from homology"/>
<dbReference type="GeneTree" id="ENSGT01030000234564"/>
<keyword evidence="11" id="KW-0594">Phospholipid biosynthesis</keyword>
<keyword evidence="9" id="KW-0443">Lipid metabolism</keyword>
<dbReference type="GO" id="GO:0030258">
    <property type="term" value="P:lipid modification"/>
    <property type="evidence" value="ECO:0007669"/>
    <property type="project" value="TreeGrafter"/>
</dbReference>
<protein>
    <recommendedName>
        <fullName evidence="17">Lysophospholipid acyltransferase 5</fullName>
        <ecNumber evidence="15">2.3.1.23</ecNumber>
        <ecNumber evidence="16">2.3.1.n6</ecNumber>
    </recommendedName>
</protein>
<evidence type="ECO:0000256" key="8">
    <source>
        <dbReference type="ARBA" id="ARBA00022989"/>
    </source>
</evidence>
<evidence type="ECO:0000256" key="4">
    <source>
        <dbReference type="ARBA" id="ARBA00022516"/>
    </source>
</evidence>
<dbReference type="GO" id="GO:0006656">
    <property type="term" value="P:phosphatidylcholine biosynthetic process"/>
    <property type="evidence" value="ECO:0007669"/>
    <property type="project" value="TreeGrafter"/>
</dbReference>
<organism evidence="19 20">
    <name type="scientific">Ciona savignyi</name>
    <name type="common">Pacific transparent sea squirt</name>
    <dbReference type="NCBI Taxonomy" id="51511"/>
    <lineage>
        <taxon>Eukaryota</taxon>
        <taxon>Metazoa</taxon>
        <taxon>Chordata</taxon>
        <taxon>Tunicata</taxon>
        <taxon>Ascidiacea</taxon>
        <taxon>Phlebobranchia</taxon>
        <taxon>Cionidae</taxon>
        <taxon>Ciona</taxon>
    </lineage>
</organism>
<dbReference type="eggNOG" id="KOG2705">
    <property type="taxonomic scope" value="Eukaryota"/>
</dbReference>
<dbReference type="GO" id="GO:0071617">
    <property type="term" value="F:lysophospholipid acyltransferase activity"/>
    <property type="evidence" value="ECO:0007669"/>
    <property type="project" value="TreeGrafter"/>
</dbReference>
<keyword evidence="5" id="KW-0808">Transferase</keyword>
<dbReference type="Ensembl" id="ENSCSAVT00000019113.1">
    <property type="protein sequence ID" value="ENSCSAVP00000018906.1"/>
    <property type="gene ID" value="ENSCSAVG00000011104.1"/>
</dbReference>
<dbReference type="GO" id="GO:0005789">
    <property type="term" value="C:endoplasmic reticulum membrane"/>
    <property type="evidence" value="ECO:0007669"/>
    <property type="project" value="UniProtKB-SubCell"/>
</dbReference>
<dbReference type="HOGENOM" id="CLU_011340_6_0_1"/>
<dbReference type="FunCoup" id="H2ZMU0">
    <property type="interactions" value="78"/>
</dbReference>
<sequence length="460" mass="53256">MVVNSLSRAIGVPEPAIKLIITVYSGYPLAFIHRLFPYKEKLSLQYAFFTLSSLGFLFWNYGFDIYHSLLCLFAQWLIFKILGASSLSVLFSFVFQLGYLIYGYIIFSTSDYDINWCMPHCILTLRMIGLAWDVYDGHQNPEHLNADQKERGIKDIPSLIEILGFNYFYGGYIVGPQYPLQWLRSLQNGELTDQPGKKPNSLFAGLRRGLSGTLLLAVQAYISTIFTAQYYTTQEFQASSFVYKVGYISVTGHITLLQYVAIWIINEGSCIICGLGYKKDQKTGKITWDAVGNVKLRHFLTARSFQDIINSFNINTNGWVLRYVFKRLRFVGVRLVSHLSALYFLAIWHGIHEGYFTCFTYEWLTMTVEKPLFALLRQSTRIQNIKSSKFFFWLPPLCGWLYLHILLGYCVIDFTLLKWKVYAPVYKSVYCYGHVFFGSLFILLKIRSMFQKDEEHPKKS</sequence>
<evidence type="ECO:0000256" key="13">
    <source>
        <dbReference type="ARBA" id="ARBA00023315"/>
    </source>
</evidence>
<evidence type="ECO:0000313" key="19">
    <source>
        <dbReference type="Ensembl" id="ENSCSAVP00000018906.1"/>
    </source>
</evidence>
<dbReference type="InterPro" id="IPR049941">
    <property type="entry name" value="LPLAT_7/PORCN-like"/>
</dbReference>
<dbReference type="PANTHER" id="PTHR13906">
    <property type="entry name" value="PORCUPINE"/>
    <property type="match status" value="1"/>
</dbReference>
<dbReference type="Pfam" id="PF03062">
    <property type="entry name" value="MBOAT"/>
    <property type="match status" value="1"/>
</dbReference>
<evidence type="ECO:0000256" key="9">
    <source>
        <dbReference type="ARBA" id="ARBA00023098"/>
    </source>
</evidence>
<dbReference type="InterPro" id="IPR004299">
    <property type="entry name" value="MBOAT_fam"/>
</dbReference>
<evidence type="ECO:0000256" key="2">
    <source>
        <dbReference type="ARBA" id="ARBA00005074"/>
    </source>
</evidence>
<evidence type="ECO:0000256" key="18">
    <source>
        <dbReference type="SAM" id="Phobius"/>
    </source>
</evidence>
<comment type="similarity">
    <text evidence="3">Belongs to the membrane-bound acyltransferase family.</text>
</comment>
<feature type="transmembrane region" description="Helical" evidence="18">
    <location>
        <begin position="73"/>
        <end position="102"/>
    </location>
</feature>
<keyword evidence="8 18" id="KW-1133">Transmembrane helix</keyword>
<dbReference type="AlphaFoldDB" id="H2ZMU0"/>
<reference evidence="19" key="3">
    <citation type="submission" date="2025-09" db="UniProtKB">
        <authorList>
            <consortium name="Ensembl"/>
        </authorList>
    </citation>
    <scope>IDENTIFICATION</scope>
</reference>
<evidence type="ECO:0000256" key="7">
    <source>
        <dbReference type="ARBA" id="ARBA00022824"/>
    </source>
</evidence>
<dbReference type="InParanoid" id="H2ZMU0"/>
<evidence type="ECO:0000256" key="5">
    <source>
        <dbReference type="ARBA" id="ARBA00022679"/>
    </source>
</evidence>
<feature type="transmembrane region" description="Helical" evidence="18">
    <location>
        <begin position="256"/>
        <end position="277"/>
    </location>
</feature>
<comment type="pathway">
    <text evidence="14">Phospholipid metabolism.</text>
</comment>
<reference evidence="19" key="2">
    <citation type="submission" date="2025-08" db="UniProtKB">
        <authorList>
            <consortium name="Ensembl"/>
        </authorList>
    </citation>
    <scope>IDENTIFICATION</scope>
</reference>
<evidence type="ECO:0000256" key="15">
    <source>
        <dbReference type="ARBA" id="ARBA00026120"/>
    </source>
</evidence>
<evidence type="ECO:0000256" key="12">
    <source>
        <dbReference type="ARBA" id="ARBA00023264"/>
    </source>
</evidence>
<evidence type="ECO:0000256" key="10">
    <source>
        <dbReference type="ARBA" id="ARBA00023136"/>
    </source>
</evidence>
<dbReference type="STRING" id="51511.ENSCSAVP00000018906"/>
<feature type="transmembrane region" description="Helical" evidence="18">
    <location>
        <begin position="16"/>
        <end position="36"/>
    </location>
</feature>
<evidence type="ECO:0000256" key="14">
    <source>
        <dbReference type="ARBA" id="ARBA00025707"/>
    </source>
</evidence>
<comment type="pathway">
    <text evidence="2">Lipid metabolism; phospholipid metabolism.</text>
</comment>
<evidence type="ECO:0000256" key="1">
    <source>
        <dbReference type="ARBA" id="ARBA00004477"/>
    </source>
</evidence>
<comment type="subcellular location">
    <subcellularLocation>
        <location evidence="1">Endoplasmic reticulum membrane</location>
        <topology evidence="1">Multi-pass membrane protein</topology>
    </subcellularLocation>
</comment>
<evidence type="ECO:0000256" key="16">
    <source>
        <dbReference type="ARBA" id="ARBA00038923"/>
    </source>
</evidence>
<dbReference type="OMA" id="NAWVSRY"/>
<feature type="transmembrane region" description="Helical" evidence="18">
    <location>
        <begin position="399"/>
        <end position="417"/>
    </location>
</feature>
<evidence type="ECO:0000256" key="3">
    <source>
        <dbReference type="ARBA" id="ARBA00010323"/>
    </source>
</evidence>
<reference evidence="20" key="1">
    <citation type="submission" date="2003-08" db="EMBL/GenBank/DDBJ databases">
        <authorList>
            <person name="Birren B."/>
            <person name="Nusbaum C."/>
            <person name="Abebe A."/>
            <person name="Abouelleil A."/>
            <person name="Adekoya E."/>
            <person name="Ait-zahra M."/>
            <person name="Allen N."/>
            <person name="Allen T."/>
            <person name="An P."/>
            <person name="Anderson M."/>
            <person name="Anderson S."/>
            <person name="Arachchi H."/>
            <person name="Armbruster J."/>
            <person name="Bachantsang P."/>
            <person name="Baldwin J."/>
            <person name="Barry A."/>
            <person name="Bayul T."/>
            <person name="Blitshsteyn B."/>
            <person name="Bloom T."/>
            <person name="Blye J."/>
            <person name="Boguslavskiy L."/>
            <person name="Borowsky M."/>
            <person name="Boukhgalter B."/>
            <person name="Brunache A."/>
            <person name="Butler J."/>
            <person name="Calixte N."/>
            <person name="Calvo S."/>
            <person name="Camarata J."/>
            <person name="Campo K."/>
            <person name="Chang J."/>
            <person name="Cheshatsang Y."/>
            <person name="Citroen M."/>
            <person name="Collymore A."/>
            <person name="Considine T."/>
            <person name="Cook A."/>
            <person name="Cooke P."/>
            <person name="Corum B."/>
            <person name="Cuomo C."/>
            <person name="David R."/>
            <person name="Dawoe T."/>
            <person name="Degray S."/>
            <person name="Dodge S."/>
            <person name="Dooley K."/>
            <person name="Dorje P."/>
            <person name="Dorjee K."/>
            <person name="Dorris L."/>
            <person name="Duffey N."/>
            <person name="Dupes A."/>
            <person name="Elkins T."/>
            <person name="Engels R."/>
            <person name="Erickson J."/>
            <person name="Farina A."/>
            <person name="Faro S."/>
            <person name="Ferreira P."/>
            <person name="Fischer H."/>
            <person name="Fitzgerald M."/>
            <person name="Foley K."/>
            <person name="Gage D."/>
            <person name="Galagan J."/>
            <person name="Gearin G."/>
            <person name="Gnerre S."/>
            <person name="Gnirke A."/>
            <person name="Goyette A."/>
            <person name="Graham J."/>
            <person name="Grandbois E."/>
            <person name="Gyaltsen K."/>
            <person name="Hafez N."/>
            <person name="Hagopian D."/>
            <person name="Hagos B."/>
            <person name="Hall J."/>
            <person name="Hatcher B."/>
            <person name="Heller A."/>
            <person name="Higgins H."/>
            <person name="Honan T."/>
            <person name="Horn A."/>
            <person name="Houde N."/>
            <person name="Hughes L."/>
            <person name="Hulme W."/>
            <person name="Husby E."/>
            <person name="Iliev I."/>
            <person name="Jaffe D."/>
            <person name="Jones C."/>
            <person name="Kamal M."/>
            <person name="Kamat A."/>
            <person name="Kamvysselis M."/>
            <person name="Karlsson E."/>
            <person name="Kells C."/>
            <person name="Kieu A."/>
            <person name="Kisner P."/>
            <person name="Kodira C."/>
            <person name="Kulbokas E."/>
            <person name="Labutti K."/>
            <person name="Lama D."/>
            <person name="Landers T."/>
            <person name="Leger J."/>
            <person name="Levine S."/>
            <person name="Lewis D."/>
            <person name="Lewis T."/>
            <person name="Lindblad-toh K."/>
            <person name="Liu X."/>
            <person name="Lokyitsang T."/>
            <person name="Lokyitsang Y."/>
            <person name="Lucien O."/>
            <person name="Lui A."/>
            <person name="Ma L.J."/>
            <person name="Mabbitt R."/>
            <person name="Macdonald J."/>
            <person name="Maclean C."/>
            <person name="Major J."/>
            <person name="Manning J."/>
            <person name="Marabella R."/>
            <person name="Maru K."/>
            <person name="Matthews C."/>
            <person name="Mauceli E."/>
            <person name="Mccarthy M."/>
            <person name="Mcdonough S."/>
            <person name="Mcghee T."/>
            <person name="Meldrim J."/>
            <person name="Meneus L."/>
            <person name="Mesirov J."/>
            <person name="Mihalev A."/>
            <person name="Mihova T."/>
            <person name="Mikkelsen T."/>
            <person name="Mlenga V."/>
            <person name="Moru K."/>
            <person name="Mozes J."/>
            <person name="Mulrain L."/>
            <person name="Munson G."/>
            <person name="Naylor J."/>
            <person name="Newes C."/>
            <person name="Nguyen C."/>
            <person name="Nguyen N."/>
            <person name="Nguyen T."/>
            <person name="Nicol R."/>
            <person name="Nielsen C."/>
            <person name="Nizzari M."/>
            <person name="Norbu C."/>
            <person name="Norbu N."/>
            <person name="O'donnell P."/>
            <person name="Okoawo O."/>
            <person name="O'leary S."/>
            <person name="Omotosho B."/>
            <person name="O'neill K."/>
            <person name="Osman S."/>
            <person name="Parker S."/>
            <person name="Perrin D."/>
            <person name="Phunkhang P."/>
            <person name="Piqani B."/>
            <person name="Purcell S."/>
            <person name="Rachupka T."/>
            <person name="Ramasamy U."/>
            <person name="Rameau R."/>
            <person name="Ray V."/>
            <person name="Raymond C."/>
            <person name="Retta R."/>
            <person name="Richardson S."/>
            <person name="Rise C."/>
            <person name="Rodriguez J."/>
            <person name="Rogers J."/>
            <person name="Rogov P."/>
            <person name="Rutman M."/>
            <person name="Schupbach R."/>
            <person name="Seaman C."/>
            <person name="Settipalli S."/>
            <person name="Sharpe T."/>
            <person name="Sheridan J."/>
            <person name="Sherpa N."/>
            <person name="Shi J."/>
            <person name="Smirnov S."/>
            <person name="Smith C."/>
            <person name="Sougnez C."/>
            <person name="Spencer B."/>
            <person name="Stalker J."/>
            <person name="Stange-thomann N."/>
            <person name="Stavropoulos S."/>
            <person name="Stetson K."/>
            <person name="Stone C."/>
            <person name="Stone S."/>
            <person name="Stubbs M."/>
            <person name="Talamas J."/>
            <person name="Tchuinga P."/>
            <person name="Tenzing P."/>
            <person name="Tesfaye S."/>
            <person name="Theodore J."/>
            <person name="Thoulutsang Y."/>
            <person name="Topham K."/>
            <person name="Towey S."/>
            <person name="Tsamla T."/>
            <person name="Tsomo N."/>
            <person name="Vallee D."/>
            <person name="Vassiliev H."/>
            <person name="Venkataraman V."/>
            <person name="Vinson J."/>
            <person name="Vo A."/>
            <person name="Wade C."/>
            <person name="Wang S."/>
            <person name="Wangchuk T."/>
            <person name="Wangdi T."/>
            <person name="Whittaker C."/>
            <person name="Wilkinson J."/>
            <person name="Wu Y."/>
            <person name="Wyman D."/>
            <person name="Yadav S."/>
            <person name="Yang S."/>
            <person name="Yang X."/>
            <person name="Yeager S."/>
            <person name="Yee E."/>
            <person name="Young G."/>
            <person name="Zainoun J."/>
            <person name="Zembeck L."/>
            <person name="Zimmer A."/>
            <person name="Zody M."/>
            <person name="Lander E."/>
        </authorList>
    </citation>
    <scope>NUCLEOTIDE SEQUENCE [LARGE SCALE GENOMIC DNA]</scope>
</reference>
<keyword evidence="20" id="KW-1185">Reference proteome</keyword>
<evidence type="ECO:0000256" key="17">
    <source>
        <dbReference type="ARBA" id="ARBA00039721"/>
    </source>
</evidence>
<name>H2ZMU0_CIOSA</name>
<evidence type="ECO:0000313" key="20">
    <source>
        <dbReference type="Proteomes" id="UP000007875"/>
    </source>
</evidence>
<keyword evidence="6 18" id="KW-0812">Transmembrane</keyword>
<dbReference type="PANTHER" id="PTHR13906:SF14">
    <property type="entry name" value="LYSOPHOSPHOLIPID ACYLTRANSFERASE 5"/>
    <property type="match status" value="1"/>
</dbReference>
<dbReference type="EC" id="2.3.1.23" evidence="15"/>
<keyword evidence="13" id="KW-0012">Acyltransferase</keyword>
<feature type="transmembrane region" description="Helical" evidence="18">
    <location>
        <begin position="210"/>
        <end position="231"/>
    </location>
</feature>